<evidence type="ECO:0000313" key="10">
    <source>
        <dbReference type="Proteomes" id="UP000535078"/>
    </source>
</evidence>
<dbReference type="Gene3D" id="2.40.170.20">
    <property type="entry name" value="TonB-dependent receptor, beta-barrel domain"/>
    <property type="match status" value="1"/>
</dbReference>
<dbReference type="GO" id="GO:0009279">
    <property type="term" value="C:cell outer membrane"/>
    <property type="evidence" value="ECO:0007669"/>
    <property type="project" value="UniProtKB-SubCell"/>
</dbReference>
<evidence type="ECO:0000256" key="3">
    <source>
        <dbReference type="ARBA" id="ARBA00023237"/>
    </source>
</evidence>
<dbReference type="RefSeq" id="WP_167919552.1">
    <property type="nucleotide sequence ID" value="NZ_JAATIT010000001.1"/>
</dbReference>
<dbReference type="InterPro" id="IPR012910">
    <property type="entry name" value="Plug_dom"/>
</dbReference>
<protein>
    <submittedName>
        <fullName evidence="9">Outer membrane receptor protein involved in Fe transport</fullName>
    </submittedName>
</protein>
<dbReference type="InterPro" id="IPR000531">
    <property type="entry name" value="Beta-barrel_TonB"/>
</dbReference>
<dbReference type="InterPro" id="IPR037066">
    <property type="entry name" value="Plug_dom_sf"/>
</dbReference>
<keyword evidence="9" id="KW-0675">Receptor</keyword>
<evidence type="ECO:0000259" key="7">
    <source>
        <dbReference type="Pfam" id="PF00593"/>
    </source>
</evidence>
<feature type="domain" description="TonB-dependent receptor-like beta-barrel" evidence="7">
    <location>
        <begin position="258"/>
        <end position="706"/>
    </location>
</feature>
<keyword evidence="6" id="KW-0732">Signal</keyword>
<sequence>MIRTFSLHSAAALALAAALAAAPAPAAAQDAPIPVAEEDRGDGPITTSQEIVVLGSVGYRNRSEEAEPVLSYDSEFFQRFEPLTAGDALKRVPSVTFLSDVIESDGARLRGLAPGYTQILINGERVPGTNNDRSFFMDRIPAELIDRVEIVRSSSARRTGDAVAGTINIQLRDGYELDGGYVRAGGLYFDDKELEPSLGLVYGGAVGPGRLLVGLNLQGRHNPKRKSSLRYGDSPENNPDYAVDDFDNREDQSDTRDGKDYSANATYEIDGDTTDFRISGFYVRTDRSETERSFEYDDPAAITGPLPAGNLISDNSNVNAIDQENYSIDAKLSHEWTLGKTALKVGFARFDDKQRETENQIDFDVDFDEGEVPVFEQVFTATDLVDKEFTVKLDHEIELGNDIQFVAGGYYQKKKRNTAILDADGEAEFPELETSYDQFADNPDDLVSPFDPLEPTAGGLNRIEERRLDGFALVQGKSGGLKWEAGIRYETTKLDIADFSDPDAILAVDNDYEKWLPSASIKFDLTPRDRITASVARTNRRPDFNYISPARLEEEVGDSDLLGNPFLAPEMSWGVDVGYERRIGRTGVAGINFFYRDITNLIELVNTGEEGSEGEGTFIYQPLNVGDGKVYGVEFDLSTDLGFIGLPNTGIFGNVSWLDSEIDDVFGKRRFNGQSDYVYNIGFIQDIPSWGVAFGATHRKQGAAYDRVIGEEIRTTYGADLEIFVEKRIGGNFTIRAVGSNLLNGQKRETFNKFDNLADQQARDLDEYELESEKAGPVFQLMARYAF</sequence>
<dbReference type="Proteomes" id="UP000535078">
    <property type="component" value="Unassembled WGS sequence"/>
</dbReference>
<dbReference type="InterPro" id="IPR036942">
    <property type="entry name" value="Beta-barrel_TonB_sf"/>
</dbReference>
<dbReference type="EMBL" id="JAATIT010000001">
    <property type="protein sequence ID" value="NJB88658.1"/>
    <property type="molecule type" value="Genomic_DNA"/>
</dbReference>
<evidence type="ECO:0000259" key="8">
    <source>
        <dbReference type="Pfam" id="PF07715"/>
    </source>
</evidence>
<evidence type="ECO:0000256" key="1">
    <source>
        <dbReference type="ARBA" id="ARBA00004442"/>
    </source>
</evidence>
<feature type="domain" description="TonB-dependent receptor plug" evidence="8">
    <location>
        <begin position="65"/>
        <end position="166"/>
    </location>
</feature>
<accession>A0A7X5XP32</accession>
<gene>
    <name evidence="9" type="ORF">GGR90_000810</name>
</gene>
<dbReference type="Pfam" id="PF00593">
    <property type="entry name" value="TonB_dep_Rec_b-barrel"/>
    <property type="match status" value="1"/>
</dbReference>
<keyword evidence="4" id="KW-0798">TonB box</keyword>
<keyword evidence="10" id="KW-1185">Reference proteome</keyword>
<keyword evidence="3" id="KW-0998">Cell outer membrane</keyword>
<reference evidence="9 10" key="1">
    <citation type="submission" date="2020-03" db="EMBL/GenBank/DDBJ databases">
        <title>Genomic Encyclopedia of Type Strains, Phase IV (KMG-IV): sequencing the most valuable type-strain genomes for metagenomic binning, comparative biology and taxonomic classification.</title>
        <authorList>
            <person name="Goeker M."/>
        </authorList>
    </citation>
    <scope>NUCLEOTIDE SEQUENCE [LARGE SCALE GENOMIC DNA]</scope>
    <source>
        <strain evidence="9 10">DSM 25229</strain>
    </source>
</reference>
<dbReference type="Pfam" id="PF07715">
    <property type="entry name" value="Plug"/>
    <property type="match status" value="1"/>
</dbReference>
<feature type="chain" id="PRO_5031246028" evidence="6">
    <location>
        <begin position="29"/>
        <end position="787"/>
    </location>
</feature>
<name>A0A7X5XP32_9SPHN</name>
<evidence type="ECO:0000313" key="9">
    <source>
        <dbReference type="EMBL" id="NJB88658.1"/>
    </source>
</evidence>
<comment type="caution">
    <text evidence="9">The sequence shown here is derived from an EMBL/GenBank/DDBJ whole genome shotgun (WGS) entry which is preliminary data.</text>
</comment>
<evidence type="ECO:0000256" key="2">
    <source>
        <dbReference type="ARBA" id="ARBA00023136"/>
    </source>
</evidence>
<evidence type="ECO:0000256" key="4">
    <source>
        <dbReference type="RuleBase" id="RU003357"/>
    </source>
</evidence>
<feature type="region of interest" description="Disordered" evidence="5">
    <location>
        <begin position="221"/>
        <end position="264"/>
    </location>
</feature>
<comment type="subcellular location">
    <subcellularLocation>
        <location evidence="1 4">Cell outer membrane</location>
    </subcellularLocation>
</comment>
<dbReference type="Gene3D" id="2.170.130.10">
    <property type="entry name" value="TonB-dependent receptor, plug domain"/>
    <property type="match status" value="1"/>
</dbReference>
<dbReference type="PANTHER" id="PTHR40980">
    <property type="entry name" value="PLUG DOMAIN-CONTAINING PROTEIN"/>
    <property type="match status" value="1"/>
</dbReference>
<dbReference type="SUPFAM" id="SSF56935">
    <property type="entry name" value="Porins"/>
    <property type="match status" value="1"/>
</dbReference>
<proteinExistence type="inferred from homology"/>
<evidence type="ECO:0000256" key="6">
    <source>
        <dbReference type="SAM" id="SignalP"/>
    </source>
</evidence>
<organism evidence="9 10">
    <name type="scientific">Sphingopyxis italica</name>
    <dbReference type="NCBI Taxonomy" id="1129133"/>
    <lineage>
        <taxon>Bacteria</taxon>
        <taxon>Pseudomonadati</taxon>
        <taxon>Pseudomonadota</taxon>
        <taxon>Alphaproteobacteria</taxon>
        <taxon>Sphingomonadales</taxon>
        <taxon>Sphingomonadaceae</taxon>
        <taxon>Sphingopyxis</taxon>
    </lineage>
</organism>
<comment type="similarity">
    <text evidence="4">Belongs to the TonB-dependent receptor family.</text>
</comment>
<evidence type="ECO:0000256" key="5">
    <source>
        <dbReference type="SAM" id="MobiDB-lite"/>
    </source>
</evidence>
<feature type="signal peptide" evidence="6">
    <location>
        <begin position="1"/>
        <end position="28"/>
    </location>
</feature>
<dbReference type="PANTHER" id="PTHR40980:SF4">
    <property type="entry name" value="TONB-DEPENDENT RECEPTOR-LIKE BETA-BARREL DOMAIN-CONTAINING PROTEIN"/>
    <property type="match status" value="1"/>
</dbReference>
<dbReference type="AlphaFoldDB" id="A0A7X5XP32"/>
<keyword evidence="2 4" id="KW-0472">Membrane</keyword>
<feature type="compositionally biased region" description="Basic and acidic residues" evidence="5">
    <location>
        <begin position="249"/>
        <end position="260"/>
    </location>
</feature>